<evidence type="ECO:0000256" key="11">
    <source>
        <dbReference type="ARBA" id="ARBA00022840"/>
    </source>
</evidence>
<evidence type="ECO:0000256" key="1">
    <source>
        <dbReference type="ARBA" id="ARBA00001946"/>
    </source>
</evidence>
<evidence type="ECO:0000256" key="14">
    <source>
        <dbReference type="ARBA" id="ARBA00047700"/>
    </source>
</evidence>
<dbReference type="AlphaFoldDB" id="A0A4Y7RYQ9"/>
<keyword evidence="8" id="KW-0479">Metal-binding</keyword>
<evidence type="ECO:0000256" key="7">
    <source>
        <dbReference type="ARBA" id="ARBA00022679"/>
    </source>
</evidence>
<dbReference type="Pfam" id="PF01326">
    <property type="entry name" value="PPDK_N"/>
    <property type="match status" value="1"/>
</dbReference>
<evidence type="ECO:0000256" key="12">
    <source>
        <dbReference type="ARBA" id="ARBA00022842"/>
    </source>
</evidence>
<dbReference type="RefSeq" id="WP_282432852.1">
    <property type="nucleotide sequence ID" value="NZ_QFFZ01000001.1"/>
</dbReference>
<proteinExistence type="inferred from homology"/>
<evidence type="ECO:0000256" key="9">
    <source>
        <dbReference type="ARBA" id="ARBA00022741"/>
    </source>
</evidence>
<keyword evidence="7 16" id="KW-0808">Transferase</keyword>
<evidence type="ECO:0000256" key="2">
    <source>
        <dbReference type="ARBA" id="ARBA00002988"/>
    </source>
</evidence>
<keyword evidence="17" id="KW-1185">Reference proteome</keyword>
<dbReference type="InterPro" id="IPR002192">
    <property type="entry name" value="PPDK_AMP/ATP-bd"/>
</dbReference>
<keyword evidence="10" id="KW-0418">Kinase</keyword>
<keyword evidence="9" id="KW-0547">Nucleotide-binding</keyword>
<evidence type="ECO:0000313" key="17">
    <source>
        <dbReference type="Proteomes" id="UP000297597"/>
    </source>
</evidence>
<dbReference type="GO" id="GO:0005524">
    <property type="term" value="F:ATP binding"/>
    <property type="evidence" value="ECO:0007669"/>
    <property type="project" value="UniProtKB-KW"/>
</dbReference>
<dbReference type="Gene3D" id="3.30.1490.20">
    <property type="entry name" value="ATP-grasp fold, A domain"/>
    <property type="match status" value="1"/>
</dbReference>
<dbReference type="Proteomes" id="UP000297597">
    <property type="component" value="Unassembled WGS sequence"/>
</dbReference>
<dbReference type="GO" id="GO:0008986">
    <property type="term" value="F:pyruvate, water dikinase activity"/>
    <property type="evidence" value="ECO:0007669"/>
    <property type="project" value="UniProtKB-EC"/>
</dbReference>
<comment type="caution">
    <text evidence="16">The sequence shown here is derived from an EMBL/GenBank/DDBJ whole genome shotgun (WGS) entry which is preliminary data.</text>
</comment>
<evidence type="ECO:0000256" key="5">
    <source>
        <dbReference type="ARBA" id="ARBA00011996"/>
    </source>
</evidence>
<evidence type="ECO:0000313" key="16">
    <source>
        <dbReference type="EMBL" id="TEB13782.1"/>
    </source>
</evidence>
<evidence type="ECO:0000259" key="15">
    <source>
        <dbReference type="Pfam" id="PF01326"/>
    </source>
</evidence>
<keyword evidence="11" id="KW-0067">ATP-binding</keyword>
<keyword evidence="16" id="KW-0670">Pyruvate</keyword>
<dbReference type="GO" id="GO:0046872">
    <property type="term" value="F:metal ion binding"/>
    <property type="evidence" value="ECO:0007669"/>
    <property type="project" value="UniProtKB-KW"/>
</dbReference>
<dbReference type="InterPro" id="IPR006319">
    <property type="entry name" value="PEP_synth"/>
</dbReference>
<comment type="pathway">
    <text evidence="3">Carbohydrate biosynthesis; gluconeogenesis.</text>
</comment>
<dbReference type="PANTHER" id="PTHR43030:SF1">
    <property type="entry name" value="PHOSPHOENOLPYRUVATE SYNTHASE"/>
    <property type="match status" value="1"/>
</dbReference>
<evidence type="ECO:0000256" key="4">
    <source>
        <dbReference type="ARBA" id="ARBA00007837"/>
    </source>
</evidence>
<evidence type="ECO:0000256" key="10">
    <source>
        <dbReference type="ARBA" id="ARBA00022777"/>
    </source>
</evidence>
<dbReference type="InterPro" id="IPR013815">
    <property type="entry name" value="ATP_grasp_subdomain_1"/>
</dbReference>
<evidence type="ECO:0000256" key="13">
    <source>
        <dbReference type="ARBA" id="ARBA00033470"/>
    </source>
</evidence>
<evidence type="ECO:0000256" key="6">
    <source>
        <dbReference type="ARBA" id="ARBA00021623"/>
    </source>
</evidence>
<dbReference type="SUPFAM" id="SSF56059">
    <property type="entry name" value="Glutathione synthetase ATP-binding domain-like"/>
    <property type="match status" value="1"/>
</dbReference>
<evidence type="ECO:0000256" key="8">
    <source>
        <dbReference type="ARBA" id="ARBA00022723"/>
    </source>
</evidence>
<dbReference type="EMBL" id="QFFZ01000001">
    <property type="protein sequence ID" value="TEB13782.1"/>
    <property type="molecule type" value="Genomic_DNA"/>
</dbReference>
<feature type="domain" description="Pyruvate phosphate dikinase AMP/ATP-binding" evidence="15">
    <location>
        <begin position="17"/>
        <end position="102"/>
    </location>
</feature>
<organism evidence="16 17">
    <name type="scientific">Pelotomaculum propionicicum</name>
    <dbReference type="NCBI Taxonomy" id="258475"/>
    <lineage>
        <taxon>Bacteria</taxon>
        <taxon>Bacillati</taxon>
        <taxon>Bacillota</taxon>
        <taxon>Clostridia</taxon>
        <taxon>Eubacteriales</taxon>
        <taxon>Desulfotomaculaceae</taxon>
        <taxon>Pelotomaculum</taxon>
    </lineage>
</organism>
<comment type="similarity">
    <text evidence="4">Belongs to the PEP-utilizing enzyme family.</text>
</comment>
<reference evidence="16 17" key="1">
    <citation type="journal article" date="2018" name="Environ. Microbiol.">
        <title>Novel energy conservation strategies and behaviour of Pelotomaculum schinkii driving syntrophic propionate catabolism.</title>
        <authorList>
            <person name="Hidalgo-Ahumada C.A.P."/>
            <person name="Nobu M.K."/>
            <person name="Narihiro T."/>
            <person name="Tamaki H."/>
            <person name="Liu W.T."/>
            <person name="Kamagata Y."/>
            <person name="Stams A.J.M."/>
            <person name="Imachi H."/>
            <person name="Sousa D.Z."/>
        </authorList>
    </citation>
    <scope>NUCLEOTIDE SEQUENCE [LARGE SCALE GENOMIC DNA]</scope>
    <source>
        <strain evidence="16 17">MGP</strain>
    </source>
</reference>
<sequence>MSGYIMHFHELDSSSLPEVGGKGANLGEMSKAGFPVPPGFCLTTSAYRDFLATSPEMDELLELLVTLQPDRLGEISKLGKQVRDHLQSLTVPAGIQAAIIDA</sequence>
<dbReference type="EC" id="2.7.9.2" evidence="5"/>
<keyword evidence="12" id="KW-0460">Magnesium</keyword>
<protein>
    <recommendedName>
        <fullName evidence="6">Phosphoenolpyruvate synthase</fullName>
        <ecNumber evidence="5">2.7.9.2</ecNumber>
    </recommendedName>
    <alternativeName>
        <fullName evidence="13">Pyruvate, water dikinase</fullName>
    </alternativeName>
</protein>
<name>A0A4Y7RYQ9_9FIRM</name>
<comment type="cofactor">
    <cofactor evidence="1">
        <name>Mg(2+)</name>
        <dbReference type="ChEBI" id="CHEBI:18420"/>
    </cofactor>
</comment>
<dbReference type="PANTHER" id="PTHR43030">
    <property type="entry name" value="PHOSPHOENOLPYRUVATE SYNTHASE"/>
    <property type="match status" value="1"/>
</dbReference>
<evidence type="ECO:0000256" key="3">
    <source>
        <dbReference type="ARBA" id="ARBA00004742"/>
    </source>
</evidence>
<gene>
    <name evidence="16" type="primary">ppsA_2</name>
    <name evidence="16" type="ORF">Pmgp_00190</name>
</gene>
<accession>A0A4Y7RYQ9</accession>
<comment type="catalytic activity">
    <reaction evidence="14">
        <text>pyruvate + ATP + H2O = phosphoenolpyruvate + AMP + phosphate + 2 H(+)</text>
        <dbReference type="Rhea" id="RHEA:11364"/>
        <dbReference type="ChEBI" id="CHEBI:15361"/>
        <dbReference type="ChEBI" id="CHEBI:15377"/>
        <dbReference type="ChEBI" id="CHEBI:15378"/>
        <dbReference type="ChEBI" id="CHEBI:30616"/>
        <dbReference type="ChEBI" id="CHEBI:43474"/>
        <dbReference type="ChEBI" id="CHEBI:58702"/>
        <dbReference type="ChEBI" id="CHEBI:456215"/>
        <dbReference type="EC" id="2.7.9.2"/>
    </reaction>
</comment>
<comment type="function">
    <text evidence="2">Catalyzes the phosphorylation of pyruvate to phosphoenolpyruvate.</text>
</comment>